<protein>
    <submittedName>
        <fullName evidence="1">Uncharacterized protein</fullName>
    </submittedName>
</protein>
<name>A0A388TL27_9BACT</name>
<proteinExistence type="predicted"/>
<evidence type="ECO:0000313" key="2">
    <source>
        <dbReference type="Proteomes" id="UP000282196"/>
    </source>
</evidence>
<accession>A0A388TL27</accession>
<evidence type="ECO:0000313" key="1">
    <source>
        <dbReference type="EMBL" id="GBR77500.1"/>
    </source>
</evidence>
<dbReference type="EMBL" id="BGZP01000002">
    <property type="protein sequence ID" value="GBR77500.1"/>
    <property type="molecule type" value="Genomic_DNA"/>
</dbReference>
<organism evidence="1 2">
    <name type="scientific">Candidatus Termititenax dinenymphae</name>
    <dbReference type="NCBI Taxonomy" id="2218523"/>
    <lineage>
        <taxon>Bacteria</taxon>
        <taxon>Bacillati</taxon>
        <taxon>Candidatus Margulisiibacteriota</taxon>
        <taxon>Candidatus Termititenacia</taxon>
        <taxon>Candidatus Termititenacales</taxon>
        <taxon>Candidatus Termititenacaceae</taxon>
        <taxon>Candidatus Termititenax</taxon>
    </lineage>
</organism>
<comment type="caution">
    <text evidence="1">The sequence shown here is derived from an EMBL/GenBank/DDBJ whole genome shotgun (WGS) entry which is preliminary data.</text>
</comment>
<keyword evidence="2" id="KW-1185">Reference proteome</keyword>
<sequence>MPTGTAAFRMPTFPQIPTVLPEVPAPAPATSLPKRFADLPLETQTALTDLFTNLKDLDSAVSYEDMQIALIGHPSAQTILGLISNLPASADDVFYRIPLELLDPETLNKINDSLKDMRDGVLERVVEVGSVAVGIASRYAVDKTGLDLFDTKVKAKNQATGLEASGSLDTAHITQTDSDFTSYGHNLTFNGTVGSTSFQGIANEGTIQTSDEAVQWDMQGVTIDGANPDLSWHFQTQGAVGHSLGEEQEALAHNFDFELAYGDTTITVNGKEGHYTQTDKDTTLEGSGLSGTVLNQKNKIAADFSAQTIAASQSGAQQQLSATGINAAGTVQDYQFTGSADAVNYAKNIDTEQISAANLAATVVNPDQGIAATASAQTIAASQSGAQQQLSATGINAAGTVQDYQFTGSADAVNYA</sequence>
<dbReference type="AlphaFoldDB" id="A0A388TL27"/>
<feature type="non-terminal residue" evidence="1">
    <location>
        <position position="416"/>
    </location>
</feature>
<reference evidence="1 2" key="1">
    <citation type="journal article" date="2019" name="ISME J.">
        <title>Genome analyses of uncultured TG2/ZB3 bacteria in 'Margulisbacteria' specifically attached to ectosymbiotic spirochetes of protists in the termite gut.</title>
        <authorList>
            <person name="Utami Y.D."/>
            <person name="Kuwahara H."/>
            <person name="Igai K."/>
            <person name="Murakami T."/>
            <person name="Sugaya K."/>
            <person name="Morikawa T."/>
            <person name="Nagura Y."/>
            <person name="Yuki M."/>
            <person name="Deevong P."/>
            <person name="Inoue T."/>
            <person name="Kihara K."/>
            <person name="Lo N."/>
            <person name="Yamada A."/>
            <person name="Ohkuma M."/>
            <person name="Hongoh Y."/>
        </authorList>
    </citation>
    <scope>NUCLEOTIDE SEQUENCE [LARGE SCALE GENOMIC DNA]</scope>
    <source>
        <strain evidence="1">RsDinE6-01</strain>
    </source>
</reference>
<dbReference type="Proteomes" id="UP000282196">
    <property type="component" value="Unassembled WGS sequence"/>
</dbReference>
<gene>
    <name evidence="1" type="ORF">RDn1_159</name>
</gene>